<dbReference type="Gene3D" id="3.40.50.150">
    <property type="entry name" value="Vaccinia Virus protein VP39"/>
    <property type="match status" value="1"/>
</dbReference>
<evidence type="ECO:0008006" key="9">
    <source>
        <dbReference type="Google" id="ProtNLM"/>
    </source>
</evidence>
<reference evidence="7" key="1">
    <citation type="submission" date="2015-01" db="EMBL/GenBank/DDBJ databases">
        <title>The Genome Sequence of Cladophialophora bantiana CBS 173.52.</title>
        <authorList>
            <consortium name="The Broad Institute Genomics Platform"/>
            <person name="Cuomo C."/>
            <person name="de Hoog S."/>
            <person name="Gorbushina A."/>
            <person name="Stielow B."/>
            <person name="Teixiera M."/>
            <person name="Abouelleil A."/>
            <person name="Chapman S.B."/>
            <person name="Priest M."/>
            <person name="Young S.K."/>
            <person name="Wortman J."/>
            <person name="Nusbaum C."/>
            <person name="Birren B."/>
        </authorList>
    </citation>
    <scope>NUCLEOTIDE SEQUENCE [LARGE SCALE GENOMIC DNA]</scope>
    <source>
        <strain evidence="7">CBS 173.52</strain>
    </source>
</reference>
<evidence type="ECO:0000256" key="1">
    <source>
        <dbReference type="ARBA" id="ARBA00022603"/>
    </source>
</evidence>
<dbReference type="PANTHER" id="PTHR43712">
    <property type="entry name" value="PUTATIVE (AFU_ORTHOLOGUE AFUA_4G14580)-RELATED"/>
    <property type="match status" value="1"/>
</dbReference>
<sequence>MASPHIDQRSLLGLAESIASSAKTIVDSLKGQKLPQPSFLACSPMKYPENPDLAKLQDARMNLITSAWAIEQLAAGPQDYIYWQAYTIKHDLTVLNAFAKFGIFDAVPSDGDISYADLARKVPLTERQLRRLFRHAMTKNIFFEPRPDHVAHTALSMAPVKNPTLKPWIRHNLGEVLPASSRLADAVEKYGDTQDPTQTAFSMAWNLGKGKSLFDWLANDGEGPERGWRARLFAQAMQAMDGGGHDRRYTIQGFDWEGLGKATVVDVGGSSGFISMSLAEKFPALRFVVQDLPEVENAFNALIPTDLKSRITFQQYDFMTPQPQYGADVFLLRHVLHDWTDAIAIKILRNLINGLGGTMKDGARIIVSDNVMPPIGVIPPPLERLTTTADLQMWTVLNALERRKDDWIDLFKQADERLEIVAFVQPEGSSDTVIEVVFQDK</sequence>
<dbReference type="OrthoDB" id="1606438at2759"/>
<evidence type="ECO:0000259" key="6">
    <source>
        <dbReference type="Pfam" id="PF08100"/>
    </source>
</evidence>
<evidence type="ECO:0000256" key="2">
    <source>
        <dbReference type="ARBA" id="ARBA00022679"/>
    </source>
</evidence>
<dbReference type="InterPro" id="IPR029063">
    <property type="entry name" value="SAM-dependent_MTases_sf"/>
</dbReference>
<evidence type="ECO:0000256" key="4">
    <source>
        <dbReference type="ARBA" id="ARBA00038277"/>
    </source>
</evidence>
<dbReference type="GeneID" id="27696160"/>
<comment type="similarity">
    <text evidence="4">Belongs to the class I-like SAM-binding methyltransferase superfamily. Cation-independent O-methyltransferase family.</text>
</comment>
<evidence type="ECO:0000313" key="8">
    <source>
        <dbReference type="Proteomes" id="UP000053789"/>
    </source>
</evidence>
<organism evidence="7 8">
    <name type="scientific">Cladophialophora bantiana (strain ATCC 10958 / CBS 173.52 / CDC B-1940 / NIH 8579)</name>
    <name type="common">Xylohypha bantiana</name>
    <dbReference type="NCBI Taxonomy" id="1442370"/>
    <lineage>
        <taxon>Eukaryota</taxon>
        <taxon>Fungi</taxon>
        <taxon>Dikarya</taxon>
        <taxon>Ascomycota</taxon>
        <taxon>Pezizomycotina</taxon>
        <taxon>Eurotiomycetes</taxon>
        <taxon>Chaetothyriomycetidae</taxon>
        <taxon>Chaetothyriales</taxon>
        <taxon>Herpotrichiellaceae</taxon>
        <taxon>Cladophialophora</taxon>
    </lineage>
</organism>
<dbReference type="RefSeq" id="XP_016622834.1">
    <property type="nucleotide sequence ID" value="XM_016760984.1"/>
</dbReference>
<dbReference type="GO" id="GO:0008171">
    <property type="term" value="F:O-methyltransferase activity"/>
    <property type="evidence" value="ECO:0007669"/>
    <property type="project" value="InterPro"/>
</dbReference>
<dbReference type="InterPro" id="IPR016461">
    <property type="entry name" value="COMT-like"/>
</dbReference>
<evidence type="ECO:0000256" key="3">
    <source>
        <dbReference type="ARBA" id="ARBA00022691"/>
    </source>
</evidence>
<protein>
    <recommendedName>
        <fullName evidence="9">O-methyltransferase domain-containing protein</fullName>
    </recommendedName>
</protein>
<feature type="domain" description="O-methyltransferase C-terminal" evidence="5">
    <location>
        <begin position="231"/>
        <end position="414"/>
    </location>
</feature>
<dbReference type="PANTHER" id="PTHR43712:SF5">
    <property type="entry name" value="O-METHYLTRANSFERASE ASQN-RELATED"/>
    <property type="match status" value="1"/>
</dbReference>
<name>A0A0D2HZ33_CLAB1</name>
<dbReference type="GO" id="GO:0032259">
    <property type="term" value="P:methylation"/>
    <property type="evidence" value="ECO:0007669"/>
    <property type="project" value="UniProtKB-KW"/>
</dbReference>
<dbReference type="SUPFAM" id="SSF53335">
    <property type="entry name" value="S-adenosyl-L-methionine-dependent methyltransferases"/>
    <property type="match status" value="1"/>
</dbReference>
<dbReference type="SUPFAM" id="SSF46785">
    <property type="entry name" value="Winged helix' DNA-binding domain"/>
    <property type="match status" value="1"/>
</dbReference>
<dbReference type="AlphaFoldDB" id="A0A0D2HZ33"/>
<dbReference type="HOGENOM" id="CLU_005533_1_4_1"/>
<dbReference type="EMBL" id="KN846983">
    <property type="protein sequence ID" value="KIW96165.1"/>
    <property type="molecule type" value="Genomic_DNA"/>
</dbReference>
<feature type="domain" description="O-methyltransferase dimerisation" evidence="6">
    <location>
        <begin position="93"/>
        <end position="156"/>
    </location>
</feature>
<dbReference type="Pfam" id="PF00891">
    <property type="entry name" value="Methyltransf_2"/>
    <property type="match status" value="1"/>
</dbReference>
<dbReference type="InterPro" id="IPR001077">
    <property type="entry name" value="COMT_C"/>
</dbReference>
<dbReference type="Proteomes" id="UP000053789">
    <property type="component" value="Unassembled WGS sequence"/>
</dbReference>
<dbReference type="Gene3D" id="1.10.10.10">
    <property type="entry name" value="Winged helix-like DNA-binding domain superfamily/Winged helix DNA-binding domain"/>
    <property type="match status" value="1"/>
</dbReference>
<dbReference type="PROSITE" id="PS51683">
    <property type="entry name" value="SAM_OMT_II"/>
    <property type="match status" value="1"/>
</dbReference>
<dbReference type="InterPro" id="IPR012967">
    <property type="entry name" value="COMT_dimerisation"/>
</dbReference>
<evidence type="ECO:0000313" key="7">
    <source>
        <dbReference type="EMBL" id="KIW96165.1"/>
    </source>
</evidence>
<keyword evidence="3" id="KW-0949">S-adenosyl-L-methionine</keyword>
<accession>A0A0D2HZ33</accession>
<evidence type="ECO:0000259" key="5">
    <source>
        <dbReference type="Pfam" id="PF00891"/>
    </source>
</evidence>
<keyword evidence="1" id="KW-0489">Methyltransferase</keyword>
<dbReference type="Pfam" id="PF08100">
    <property type="entry name" value="Dimerisation"/>
    <property type="match status" value="1"/>
</dbReference>
<keyword evidence="8" id="KW-1185">Reference proteome</keyword>
<keyword evidence="2" id="KW-0808">Transferase</keyword>
<dbReference type="InterPro" id="IPR036390">
    <property type="entry name" value="WH_DNA-bd_sf"/>
</dbReference>
<dbReference type="VEuPathDB" id="FungiDB:Z519_03232"/>
<gene>
    <name evidence="7" type="ORF">Z519_03232</name>
</gene>
<proteinExistence type="inferred from homology"/>
<dbReference type="InterPro" id="IPR036388">
    <property type="entry name" value="WH-like_DNA-bd_sf"/>
</dbReference>